<dbReference type="InterPro" id="IPR029058">
    <property type="entry name" value="AB_hydrolase_fold"/>
</dbReference>
<feature type="compositionally biased region" description="Low complexity" evidence="1">
    <location>
        <begin position="257"/>
        <end position="274"/>
    </location>
</feature>
<dbReference type="AlphaFoldDB" id="A0A558GBI6"/>
<dbReference type="GO" id="GO:0016787">
    <property type="term" value="F:hydrolase activity"/>
    <property type="evidence" value="ECO:0007669"/>
    <property type="project" value="UniProtKB-KW"/>
</dbReference>
<feature type="domain" description="Dienelactone hydrolase" evidence="2">
    <location>
        <begin position="97"/>
        <end position="178"/>
    </location>
</feature>
<protein>
    <submittedName>
        <fullName evidence="3">Alpha/beta hydrolase</fullName>
    </submittedName>
</protein>
<dbReference type="SUPFAM" id="SSF53474">
    <property type="entry name" value="alpha/beta-Hydrolases"/>
    <property type="match status" value="1"/>
</dbReference>
<dbReference type="Gene3D" id="3.40.50.1820">
    <property type="entry name" value="alpha/beta hydrolase"/>
    <property type="match status" value="1"/>
</dbReference>
<organism evidence="3 4">
    <name type="scientific">Haloferax volcanii</name>
    <name type="common">Halobacterium volcanii</name>
    <dbReference type="NCBI Taxonomy" id="2246"/>
    <lineage>
        <taxon>Archaea</taxon>
        <taxon>Methanobacteriati</taxon>
        <taxon>Methanobacteriota</taxon>
        <taxon>Stenosarchaea group</taxon>
        <taxon>Halobacteria</taxon>
        <taxon>Halobacteriales</taxon>
        <taxon>Haloferacaceae</taxon>
        <taxon>Haloferax</taxon>
    </lineage>
</organism>
<dbReference type="Pfam" id="PF01738">
    <property type="entry name" value="DLH"/>
    <property type="match status" value="1"/>
</dbReference>
<reference evidence="3 4" key="1">
    <citation type="submission" date="2019-07" db="EMBL/GenBank/DDBJ databases">
        <title>Draft genome sequence of Haloferax volcanii SS0101, isolated from salt farm in Samut Sakhon, Thailand.</title>
        <authorList>
            <person name="Wanthongcharoen S."/>
            <person name="Yamprayoonswat W."/>
            <person name="Ruangsuj P."/>
            <person name="Thongpramul N."/>
            <person name="Jumpathong W."/>
            <person name="Sittihan S."/>
            <person name="Kanjanavas P."/>
            <person name="Yasawong M."/>
        </authorList>
    </citation>
    <scope>NUCLEOTIDE SEQUENCE [LARGE SCALE GENOMIC DNA]</scope>
    <source>
        <strain evidence="3 4">SS0101</strain>
    </source>
</reference>
<dbReference type="Proteomes" id="UP000320212">
    <property type="component" value="Unassembled WGS sequence"/>
</dbReference>
<comment type="caution">
    <text evidence="3">The sequence shown here is derived from an EMBL/GenBank/DDBJ whole genome shotgun (WGS) entry which is preliminary data.</text>
</comment>
<dbReference type="InterPro" id="IPR002925">
    <property type="entry name" value="Dienelactn_hydro"/>
</dbReference>
<name>A0A558GBI6_HALVO</name>
<sequence>MTETILVPGGRDVRATLDRARGDGIDDADETGDTADAAAGRDAVVIACPPHPQQQGHRGDARLVAVSDALTARGVDCLRFDYGAWDEGYGERADTLRAVEWAAERYDRVGLFGFSFGGAMALLAAAEGADVGAVSALGPAGRLADDLDAVAAFDRIPVPVQVVYGTRDDIADWKPVVECAREYHQPVVEFAADHFFVGQEDKVAAASLTSSYRTSASSENGSERPGRRRRQRPATNRPTKIRPNDIFGSTPKPGLWSLASDSPPSSPFSSSASR</sequence>
<gene>
    <name evidence="3" type="ORF">FQA18_08165</name>
</gene>
<proteinExistence type="predicted"/>
<feature type="region of interest" description="Disordered" evidence="1">
    <location>
        <begin position="208"/>
        <end position="274"/>
    </location>
</feature>
<evidence type="ECO:0000259" key="2">
    <source>
        <dbReference type="Pfam" id="PF01738"/>
    </source>
</evidence>
<evidence type="ECO:0000313" key="3">
    <source>
        <dbReference type="EMBL" id="TVT95110.1"/>
    </source>
</evidence>
<keyword evidence="3" id="KW-0378">Hydrolase</keyword>
<evidence type="ECO:0000256" key="1">
    <source>
        <dbReference type="SAM" id="MobiDB-lite"/>
    </source>
</evidence>
<dbReference type="EMBL" id="VMTR01000043">
    <property type="protein sequence ID" value="TVT95110.1"/>
    <property type="molecule type" value="Genomic_DNA"/>
</dbReference>
<accession>A0A558GBI6</accession>
<evidence type="ECO:0000313" key="4">
    <source>
        <dbReference type="Proteomes" id="UP000320212"/>
    </source>
</evidence>
<feature type="compositionally biased region" description="Low complexity" evidence="1">
    <location>
        <begin position="208"/>
        <end position="218"/>
    </location>
</feature>